<dbReference type="SUPFAM" id="SSF46785">
    <property type="entry name" value="Winged helix' DNA-binding domain"/>
    <property type="match status" value="1"/>
</dbReference>
<organism evidence="3 4">
    <name type="scientific">Meridianimarinicoccus marinus</name>
    <dbReference type="NCBI Taxonomy" id="3231483"/>
    <lineage>
        <taxon>Bacteria</taxon>
        <taxon>Pseudomonadati</taxon>
        <taxon>Pseudomonadota</taxon>
        <taxon>Alphaproteobacteria</taxon>
        <taxon>Rhodobacterales</taxon>
        <taxon>Paracoccaceae</taxon>
        <taxon>Meridianimarinicoccus</taxon>
    </lineage>
</organism>
<keyword evidence="1" id="KW-0059">Arsenical resistance</keyword>
<dbReference type="Gene3D" id="1.10.10.10">
    <property type="entry name" value="Winged helix-like DNA-binding domain superfamily/Winged helix DNA-binding domain"/>
    <property type="match status" value="1"/>
</dbReference>
<dbReference type="EMBL" id="JBFBVU010000017">
    <property type="protein sequence ID" value="MEV8467751.1"/>
    <property type="molecule type" value="Genomic_DNA"/>
</dbReference>
<sequence>MNKDQAITALAALSQGTRLDVFRLLVKAGDAGMLSGELGTALDVRPNTMSANLSVLHSAGLVRNTREGRAIRYFADMAGMGRLLAFLTEDCCGGRPDLCRSMIADISCTDKGTSMPNRTYNVLFLCTGNSARSLIAEEVMNREGLGRFRGFSAGSRPTGAPNPHAIRVLKANNHDTDHLRSKSWDEFGGPDAPKMDFVFTVCDNAANEECPFWPGQPVSAHWGLPDPAAVDGTEAEVGLAFAETYRKLRNRISIFVNLPLDTLDGFALQNRLDDIGKTGALESDGTPA</sequence>
<dbReference type="InterPro" id="IPR036388">
    <property type="entry name" value="WH-like_DNA-bd_sf"/>
</dbReference>
<dbReference type="PROSITE" id="PS50987">
    <property type="entry name" value="HTH_ARSR_2"/>
    <property type="match status" value="1"/>
</dbReference>
<dbReference type="SMART" id="SM00226">
    <property type="entry name" value="LMWPc"/>
    <property type="match status" value="1"/>
</dbReference>
<dbReference type="SMART" id="SM00418">
    <property type="entry name" value="HTH_ARSR"/>
    <property type="match status" value="1"/>
</dbReference>
<dbReference type="InterPro" id="IPR036390">
    <property type="entry name" value="WH_DNA-bd_sf"/>
</dbReference>
<gene>
    <name evidence="3" type="ORF">AB0T83_13305</name>
</gene>
<dbReference type="RefSeq" id="WP_366193630.1">
    <property type="nucleotide sequence ID" value="NZ_JBFBVU010000017.1"/>
</dbReference>
<dbReference type="PANTHER" id="PTHR43428:SF1">
    <property type="entry name" value="ARSENATE REDUCTASE"/>
    <property type="match status" value="1"/>
</dbReference>
<evidence type="ECO:0000256" key="1">
    <source>
        <dbReference type="ARBA" id="ARBA00022849"/>
    </source>
</evidence>
<dbReference type="InterPro" id="IPR036196">
    <property type="entry name" value="Ptyr_pPase_sf"/>
</dbReference>
<dbReference type="Pfam" id="PF12840">
    <property type="entry name" value="HTH_20"/>
    <property type="match status" value="1"/>
</dbReference>
<keyword evidence="4" id="KW-1185">Reference proteome</keyword>
<dbReference type="CDD" id="cd00090">
    <property type="entry name" value="HTH_ARSR"/>
    <property type="match status" value="1"/>
</dbReference>
<evidence type="ECO:0000259" key="2">
    <source>
        <dbReference type="PROSITE" id="PS50987"/>
    </source>
</evidence>
<reference evidence="3 4" key="1">
    <citation type="submission" date="2024-07" db="EMBL/GenBank/DDBJ databases">
        <authorList>
            <person name="Kang M."/>
        </authorList>
    </citation>
    <scope>NUCLEOTIDE SEQUENCE [LARGE SCALE GENOMIC DNA]</scope>
    <source>
        <strain evidence="3 4">DFM31</strain>
    </source>
</reference>
<dbReference type="InterPro" id="IPR023485">
    <property type="entry name" value="Ptyr_pPase"/>
</dbReference>
<dbReference type="CDD" id="cd16345">
    <property type="entry name" value="LMWP_ArsC"/>
    <property type="match status" value="1"/>
</dbReference>
<evidence type="ECO:0000313" key="3">
    <source>
        <dbReference type="EMBL" id="MEV8467751.1"/>
    </source>
</evidence>
<dbReference type="Pfam" id="PF01451">
    <property type="entry name" value="LMWPc"/>
    <property type="match status" value="1"/>
</dbReference>
<dbReference type="PANTHER" id="PTHR43428">
    <property type="entry name" value="ARSENATE REDUCTASE"/>
    <property type="match status" value="1"/>
</dbReference>
<accession>A0ABV3L8F2</accession>
<protein>
    <submittedName>
        <fullName evidence="3">Helix-turn-helix domain-containing protein</fullName>
    </submittedName>
</protein>
<feature type="domain" description="HTH arsR-type" evidence="2">
    <location>
        <begin position="1"/>
        <end position="95"/>
    </location>
</feature>
<name>A0ABV3L8F2_9RHOB</name>
<proteinExistence type="predicted"/>
<comment type="caution">
    <text evidence="3">The sequence shown here is derived from an EMBL/GenBank/DDBJ whole genome shotgun (WGS) entry which is preliminary data.</text>
</comment>
<dbReference type="InterPro" id="IPR001845">
    <property type="entry name" value="HTH_ArsR_DNA-bd_dom"/>
</dbReference>
<dbReference type="InterPro" id="IPR011991">
    <property type="entry name" value="ArsR-like_HTH"/>
</dbReference>
<dbReference type="Proteomes" id="UP001553161">
    <property type="component" value="Unassembled WGS sequence"/>
</dbReference>
<dbReference type="Gene3D" id="3.40.50.2300">
    <property type="match status" value="1"/>
</dbReference>
<evidence type="ECO:0000313" key="4">
    <source>
        <dbReference type="Proteomes" id="UP001553161"/>
    </source>
</evidence>
<dbReference type="SUPFAM" id="SSF52788">
    <property type="entry name" value="Phosphotyrosine protein phosphatases I"/>
    <property type="match status" value="1"/>
</dbReference>